<keyword evidence="1" id="KW-0805">Transcription regulation</keyword>
<keyword evidence="6" id="KW-1185">Reference proteome</keyword>
<dbReference type="InterPro" id="IPR009057">
    <property type="entry name" value="Homeodomain-like_sf"/>
</dbReference>
<dbReference type="InterPro" id="IPR050204">
    <property type="entry name" value="AraC_XylS_family_regulators"/>
</dbReference>
<dbReference type="InterPro" id="IPR018062">
    <property type="entry name" value="HTH_AraC-typ_CS"/>
</dbReference>
<sequence length="323" mass="35773">MERAAVVVESVSTSDVAPEERTEYWSELVSSYHRRMDFGFDRQGDFHGRTARRRTGAYQLVGWQSDAVTYRRTPGHVRADSDPDYRLLLVAEGQVTLRGHADPITVRPGAGCVMTMDTPFVFGQNHGTRALVLTVPRAEFDRCGMGSAPAVHSVDLTVGLGRVVGDLVAGLFRERCHLTHRQFDAVAQRAVELLCLLVTGDDRPTAPGHLTEVESAIRQYVRANAGAPDLNGTTIAHALGWSLRQIQLVLHHAGTTPRELIREERLQLAHTRLRHPAYAHRPISDLAHDVGFRSASAFSTAFRDRFGVSPREVRTDPSESGRE</sequence>
<dbReference type="SMART" id="SM00342">
    <property type="entry name" value="HTH_ARAC"/>
    <property type="match status" value="1"/>
</dbReference>
<dbReference type="SUPFAM" id="SSF46689">
    <property type="entry name" value="Homeodomain-like"/>
    <property type="match status" value="1"/>
</dbReference>
<evidence type="ECO:0000256" key="3">
    <source>
        <dbReference type="ARBA" id="ARBA00023163"/>
    </source>
</evidence>
<organism evidence="5 6">
    <name type="scientific">Nocardia puris</name>
    <dbReference type="NCBI Taxonomy" id="208602"/>
    <lineage>
        <taxon>Bacteria</taxon>
        <taxon>Bacillati</taxon>
        <taxon>Actinomycetota</taxon>
        <taxon>Actinomycetes</taxon>
        <taxon>Mycobacteriales</taxon>
        <taxon>Nocardiaceae</taxon>
        <taxon>Nocardia</taxon>
    </lineage>
</organism>
<dbReference type="STRING" id="1210090.GCA_001613185_00232"/>
<gene>
    <name evidence="5" type="ORF">DFR74_102392</name>
</gene>
<keyword evidence="2" id="KW-0238">DNA-binding</keyword>
<dbReference type="PANTHER" id="PTHR46796">
    <property type="entry name" value="HTH-TYPE TRANSCRIPTIONAL ACTIVATOR RHAS-RELATED"/>
    <property type="match status" value="1"/>
</dbReference>
<evidence type="ECO:0000256" key="2">
    <source>
        <dbReference type="ARBA" id="ARBA00023125"/>
    </source>
</evidence>
<evidence type="ECO:0000256" key="1">
    <source>
        <dbReference type="ARBA" id="ARBA00023015"/>
    </source>
</evidence>
<dbReference type="PROSITE" id="PS01124">
    <property type="entry name" value="HTH_ARAC_FAMILY_2"/>
    <property type="match status" value="1"/>
</dbReference>
<evidence type="ECO:0000313" key="6">
    <source>
        <dbReference type="Proteomes" id="UP000252586"/>
    </source>
</evidence>
<protein>
    <submittedName>
        <fullName evidence="5">AraC family transcriptional regulator</fullName>
    </submittedName>
</protein>
<dbReference type="GO" id="GO:0003700">
    <property type="term" value="F:DNA-binding transcription factor activity"/>
    <property type="evidence" value="ECO:0007669"/>
    <property type="project" value="InterPro"/>
</dbReference>
<dbReference type="Pfam" id="PF14525">
    <property type="entry name" value="AraC_binding_2"/>
    <property type="match status" value="1"/>
</dbReference>
<feature type="domain" description="HTH araC/xylS-type" evidence="4">
    <location>
        <begin position="215"/>
        <end position="316"/>
    </location>
</feature>
<evidence type="ECO:0000313" key="5">
    <source>
        <dbReference type="EMBL" id="RBO93972.1"/>
    </source>
</evidence>
<dbReference type="Gene3D" id="1.10.10.60">
    <property type="entry name" value="Homeodomain-like"/>
    <property type="match status" value="1"/>
</dbReference>
<dbReference type="Proteomes" id="UP000252586">
    <property type="component" value="Unassembled WGS sequence"/>
</dbReference>
<proteinExistence type="predicted"/>
<dbReference type="AlphaFoldDB" id="A0A366DV62"/>
<dbReference type="PRINTS" id="PR00032">
    <property type="entry name" value="HTHARAC"/>
</dbReference>
<dbReference type="PROSITE" id="PS00041">
    <property type="entry name" value="HTH_ARAC_FAMILY_1"/>
    <property type="match status" value="1"/>
</dbReference>
<dbReference type="PANTHER" id="PTHR46796:SF6">
    <property type="entry name" value="ARAC SUBFAMILY"/>
    <property type="match status" value="1"/>
</dbReference>
<accession>A0A366DV62</accession>
<dbReference type="EMBL" id="QNRE01000002">
    <property type="protein sequence ID" value="RBO93972.1"/>
    <property type="molecule type" value="Genomic_DNA"/>
</dbReference>
<reference evidence="5 6" key="1">
    <citation type="submission" date="2018-06" db="EMBL/GenBank/DDBJ databases">
        <title>Genomic Encyclopedia of Type Strains, Phase IV (KMG-IV): sequencing the most valuable type-strain genomes for metagenomic binning, comparative biology and taxonomic classification.</title>
        <authorList>
            <person name="Goeker M."/>
        </authorList>
    </citation>
    <scope>NUCLEOTIDE SEQUENCE [LARGE SCALE GENOMIC DNA]</scope>
    <source>
        <strain evidence="5 6">DSM 44599</strain>
    </source>
</reference>
<dbReference type="Pfam" id="PF12833">
    <property type="entry name" value="HTH_18"/>
    <property type="match status" value="1"/>
</dbReference>
<dbReference type="InterPro" id="IPR020449">
    <property type="entry name" value="Tscrpt_reg_AraC-type_HTH"/>
</dbReference>
<evidence type="ECO:0000259" key="4">
    <source>
        <dbReference type="PROSITE" id="PS01124"/>
    </source>
</evidence>
<comment type="caution">
    <text evidence="5">The sequence shown here is derived from an EMBL/GenBank/DDBJ whole genome shotgun (WGS) entry which is preliminary data.</text>
</comment>
<dbReference type="InterPro" id="IPR018060">
    <property type="entry name" value="HTH_AraC"/>
</dbReference>
<dbReference type="GO" id="GO:0043565">
    <property type="term" value="F:sequence-specific DNA binding"/>
    <property type="evidence" value="ECO:0007669"/>
    <property type="project" value="InterPro"/>
</dbReference>
<name>A0A366DV62_9NOCA</name>
<dbReference type="InterPro" id="IPR035418">
    <property type="entry name" value="AraC-bd_2"/>
</dbReference>
<keyword evidence="3" id="KW-0804">Transcription</keyword>